<dbReference type="Proteomes" id="UP000195442">
    <property type="component" value="Unassembled WGS sequence"/>
</dbReference>
<dbReference type="AlphaFoldDB" id="A0A1R4H933"/>
<reference evidence="2" key="1">
    <citation type="submission" date="2017-02" db="EMBL/GenBank/DDBJ databases">
        <authorList>
            <person name="Daims H."/>
        </authorList>
    </citation>
    <scope>NUCLEOTIDE SEQUENCE [LARGE SCALE GENOMIC DNA]</scope>
</reference>
<dbReference type="EC" id="2.1.1.-" evidence="1"/>
<dbReference type="RefSeq" id="WP_087147100.1">
    <property type="nucleotide sequence ID" value="NZ_FUKJ01000212.1"/>
</dbReference>
<dbReference type="SUPFAM" id="SSF53335">
    <property type="entry name" value="S-adenosyl-L-methionine-dependent methyltransferases"/>
    <property type="match status" value="1"/>
</dbReference>
<keyword evidence="1" id="KW-0808">Transferase</keyword>
<accession>A0A1R4H933</accession>
<dbReference type="Pfam" id="PF06962">
    <property type="entry name" value="rRNA_methylase"/>
    <property type="match status" value="1"/>
</dbReference>
<organism evidence="1 2">
    <name type="scientific">Crenothrix polyspora</name>
    <dbReference type="NCBI Taxonomy" id="360316"/>
    <lineage>
        <taxon>Bacteria</taxon>
        <taxon>Pseudomonadati</taxon>
        <taxon>Pseudomonadota</taxon>
        <taxon>Gammaproteobacteria</taxon>
        <taxon>Methylococcales</taxon>
        <taxon>Crenotrichaceae</taxon>
        <taxon>Crenothrix</taxon>
    </lineage>
</organism>
<dbReference type="InterPro" id="IPR029063">
    <property type="entry name" value="SAM-dependent_MTases_sf"/>
</dbReference>
<dbReference type="InterPro" id="IPR010719">
    <property type="entry name" value="MnmM_MeTrfase"/>
</dbReference>
<gene>
    <name evidence="1" type="primary">ytqB</name>
    <name evidence="1" type="ORF">CRENPOLYSF2_290007</name>
</gene>
<dbReference type="GO" id="GO:0032259">
    <property type="term" value="P:methylation"/>
    <property type="evidence" value="ECO:0007669"/>
    <property type="project" value="UniProtKB-KW"/>
</dbReference>
<evidence type="ECO:0000313" key="1">
    <source>
        <dbReference type="EMBL" id="SJM92745.1"/>
    </source>
</evidence>
<dbReference type="Gene3D" id="3.40.50.150">
    <property type="entry name" value="Vaccinia Virus protein VP39"/>
    <property type="match status" value="1"/>
</dbReference>
<name>A0A1R4H933_9GAMM</name>
<dbReference type="PANTHER" id="PTHR35276">
    <property type="entry name" value="S-ADENOSYL-L-METHIONINE-DEPENDENT METHYLTRANSFERASES SUPERFAMILY PROTEIN"/>
    <property type="match status" value="1"/>
</dbReference>
<protein>
    <submittedName>
        <fullName evidence="1">Putative rRNA methylase YtqB</fullName>
        <ecNumber evidence="1">2.1.1.-</ecNumber>
    </submittedName>
</protein>
<dbReference type="GO" id="GO:0008168">
    <property type="term" value="F:methyltransferase activity"/>
    <property type="evidence" value="ECO:0007669"/>
    <property type="project" value="UniProtKB-KW"/>
</dbReference>
<proteinExistence type="predicted"/>
<keyword evidence="1" id="KW-0489">Methyltransferase</keyword>
<dbReference type="PANTHER" id="PTHR35276:SF1">
    <property type="entry name" value="TRNA (MNM(5)S(2)U34)-METHYLTRANSFERASE, CHLOROPLASTIC"/>
    <property type="match status" value="1"/>
</dbReference>
<dbReference type="EMBL" id="FUKJ01000212">
    <property type="protein sequence ID" value="SJM92745.1"/>
    <property type="molecule type" value="Genomic_DNA"/>
</dbReference>
<dbReference type="OrthoDB" id="9792989at2"/>
<keyword evidence="2" id="KW-1185">Reference proteome</keyword>
<evidence type="ECO:0000313" key="2">
    <source>
        <dbReference type="Proteomes" id="UP000195442"/>
    </source>
</evidence>
<sequence>MASPPALLITPLGNGHIAIDATVGNGHDTVFLAQNVAPNGHVYGFDIQQAALDTSLEKCRQQQLSACVSIFQSSHADMAEKIPRPLHGKINAIMFNLGYLPGGDKQIITQTASTVAALSVASQLLSVNGIMTILAYPGHLGGDVETEAVKQWTEQLPADHFAVRVINSAEASLPAPRLFVINKIDDSLPNLTVA</sequence>